<reference evidence="1 2" key="1">
    <citation type="submission" date="2018-11" db="EMBL/GenBank/DDBJ databases">
        <authorList>
            <consortium name="Pathogen Informatics"/>
        </authorList>
    </citation>
    <scope>NUCLEOTIDE SEQUENCE [LARGE SCALE GENOMIC DNA]</scope>
    <source>
        <strain evidence="1 2">Zambia</strain>
    </source>
</reference>
<keyword evidence="2" id="KW-1185">Reference proteome</keyword>
<dbReference type="EMBL" id="UZAI01018027">
    <property type="protein sequence ID" value="VDP32336.1"/>
    <property type="molecule type" value="Genomic_DNA"/>
</dbReference>
<dbReference type="Proteomes" id="UP000277204">
    <property type="component" value="Unassembled WGS sequence"/>
</dbReference>
<dbReference type="AlphaFoldDB" id="A0A183MUB0"/>
<proteinExistence type="predicted"/>
<evidence type="ECO:0000313" key="2">
    <source>
        <dbReference type="Proteomes" id="UP000277204"/>
    </source>
</evidence>
<gene>
    <name evidence="1" type="ORF">SMRZ_LOCUS19635</name>
</gene>
<protein>
    <submittedName>
        <fullName evidence="1">Uncharacterized protein</fullName>
    </submittedName>
</protein>
<accession>A0A183MUB0</accession>
<evidence type="ECO:0000313" key="1">
    <source>
        <dbReference type="EMBL" id="VDP32336.1"/>
    </source>
</evidence>
<sequence length="224" mass="24873">MLLVNNGPTILSLPNEINEEDDDQVVAFVVADTEIQVNLYPTDNDAPTVPGSNIQVLVTQTEYNPSTTSTAFSSSSAISTTSNHSPVKQLSQTVPFDTNLSLSEAIERFHLDFMSFYERLRTLGSSIPHTTTIISYPVTPTVGLSNSTKPQISDRVTKTTEDINHKIIVNSHNSAKHYLERVAQRARNVIWSAACEWRSLRHSVAYTLIGSERVSNLVYCILYI</sequence>
<name>A0A183MUB0_9TREM</name>
<organism evidence="1 2">
    <name type="scientific">Schistosoma margrebowiei</name>
    <dbReference type="NCBI Taxonomy" id="48269"/>
    <lineage>
        <taxon>Eukaryota</taxon>
        <taxon>Metazoa</taxon>
        <taxon>Spiralia</taxon>
        <taxon>Lophotrochozoa</taxon>
        <taxon>Platyhelminthes</taxon>
        <taxon>Trematoda</taxon>
        <taxon>Digenea</taxon>
        <taxon>Strigeidida</taxon>
        <taxon>Schistosomatoidea</taxon>
        <taxon>Schistosomatidae</taxon>
        <taxon>Schistosoma</taxon>
    </lineage>
</organism>
<dbReference type="STRING" id="48269.A0A183MUB0"/>